<evidence type="ECO:0000313" key="1">
    <source>
        <dbReference type="EMBL" id="KAJ2978665.1"/>
    </source>
</evidence>
<reference evidence="1" key="1">
    <citation type="submission" date="2022-08" db="EMBL/GenBank/DDBJ databases">
        <title>Genome Sequence of Pycnoporus sanguineus.</title>
        <authorList>
            <person name="Buettner E."/>
        </authorList>
    </citation>
    <scope>NUCLEOTIDE SEQUENCE</scope>
    <source>
        <strain evidence="1">CG-C14</strain>
    </source>
</reference>
<comment type="caution">
    <text evidence="1">The sequence shown here is derived from an EMBL/GenBank/DDBJ whole genome shotgun (WGS) entry which is preliminary data.</text>
</comment>
<accession>A0ACC1NH53</accession>
<gene>
    <name evidence="1" type="ORF">NUW54_g11252</name>
</gene>
<proteinExistence type="predicted"/>
<evidence type="ECO:0000313" key="2">
    <source>
        <dbReference type="Proteomes" id="UP001144978"/>
    </source>
</evidence>
<sequence length="98" mass="9978">MQPPDSTAAEPQLLDPAPSRPGSRDGGAQLYEWHDSSSAFGRRGHGPASAAAQAGDARCHCHPGSSSQSPERTRTDGEGAGPVPSPLFPLPHLGLAGS</sequence>
<keyword evidence="2" id="KW-1185">Reference proteome</keyword>
<dbReference type="Proteomes" id="UP001144978">
    <property type="component" value="Unassembled WGS sequence"/>
</dbReference>
<name>A0ACC1NH53_9APHY</name>
<dbReference type="EMBL" id="JANSHE010004327">
    <property type="protein sequence ID" value="KAJ2978665.1"/>
    <property type="molecule type" value="Genomic_DNA"/>
</dbReference>
<protein>
    <submittedName>
        <fullName evidence="1">Uncharacterized protein</fullName>
    </submittedName>
</protein>
<organism evidence="1 2">
    <name type="scientific">Trametes sanguinea</name>
    <dbReference type="NCBI Taxonomy" id="158606"/>
    <lineage>
        <taxon>Eukaryota</taxon>
        <taxon>Fungi</taxon>
        <taxon>Dikarya</taxon>
        <taxon>Basidiomycota</taxon>
        <taxon>Agaricomycotina</taxon>
        <taxon>Agaricomycetes</taxon>
        <taxon>Polyporales</taxon>
        <taxon>Polyporaceae</taxon>
        <taxon>Trametes</taxon>
    </lineage>
</organism>